<evidence type="ECO:0000313" key="7">
    <source>
        <dbReference type="Proteomes" id="UP001604282"/>
    </source>
</evidence>
<organism evidence="6 7">
    <name type="scientific">Streptomyces omiyaensis</name>
    <dbReference type="NCBI Taxonomy" id="68247"/>
    <lineage>
        <taxon>Bacteria</taxon>
        <taxon>Bacillati</taxon>
        <taxon>Actinomycetota</taxon>
        <taxon>Actinomycetes</taxon>
        <taxon>Kitasatosporales</taxon>
        <taxon>Streptomycetaceae</taxon>
        <taxon>Streptomyces</taxon>
    </lineage>
</organism>
<dbReference type="InterPro" id="IPR023198">
    <property type="entry name" value="PGP-like_dom2"/>
</dbReference>
<feature type="compositionally biased region" description="Basic and acidic residues" evidence="5">
    <location>
        <begin position="268"/>
        <end position="279"/>
    </location>
</feature>
<feature type="compositionally biased region" description="Basic residues" evidence="5">
    <location>
        <begin position="205"/>
        <end position="226"/>
    </location>
</feature>
<dbReference type="InterPro" id="IPR036412">
    <property type="entry name" value="HAD-like_sf"/>
</dbReference>
<keyword evidence="4" id="KW-0460">Magnesium</keyword>
<feature type="region of interest" description="Disordered" evidence="5">
    <location>
        <begin position="196"/>
        <end position="243"/>
    </location>
</feature>
<dbReference type="Pfam" id="PF00702">
    <property type="entry name" value="Hydrolase"/>
    <property type="match status" value="1"/>
</dbReference>
<dbReference type="SFLD" id="SFLDS00003">
    <property type="entry name" value="Haloacid_Dehalogenase"/>
    <property type="match status" value="1"/>
</dbReference>
<dbReference type="InterPro" id="IPR006439">
    <property type="entry name" value="HAD-SF_hydro_IA"/>
</dbReference>
<feature type="compositionally biased region" description="Gly residues" evidence="5">
    <location>
        <begin position="294"/>
        <end position="314"/>
    </location>
</feature>
<keyword evidence="3" id="KW-0479">Metal-binding</keyword>
<keyword evidence="7" id="KW-1185">Reference proteome</keyword>
<dbReference type="SUPFAM" id="SSF56784">
    <property type="entry name" value="HAD-like"/>
    <property type="match status" value="1"/>
</dbReference>
<dbReference type="Proteomes" id="UP001604282">
    <property type="component" value="Unassembled WGS sequence"/>
</dbReference>
<feature type="compositionally biased region" description="Low complexity" evidence="5">
    <location>
        <begin position="315"/>
        <end position="344"/>
    </location>
</feature>
<proteinExistence type="inferred from homology"/>
<feature type="region of interest" description="Disordered" evidence="5">
    <location>
        <begin position="268"/>
        <end position="362"/>
    </location>
</feature>
<dbReference type="InterPro" id="IPR051600">
    <property type="entry name" value="Beta-PGM-like"/>
</dbReference>
<dbReference type="GO" id="GO:0016787">
    <property type="term" value="F:hydrolase activity"/>
    <property type="evidence" value="ECO:0007669"/>
    <property type="project" value="UniProtKB-KW"/>
</dbReference>
<dbReference type="SFLD" id="SFLDG01129">
    <property type="entry name" value="C1.5:_HAD__Beta-PGM__Phosphata"/>
    <property type="match status" value="1"/>
</dbReference>
<sequence length="362" mass="37361">MTAPRFAARPGGTTGPVELVIFDCDGVLVDTEHLAVRLQIALGAELGRPLTADEVVERFIGRSKEAILGQLTERLGARTAGLWWSPLVRRHREAVDLGLDRVDGLPEALAALTAPVCVASSGSHGKMRRTLGRTGLYPRFRGRTFSASEVSRGKPAPDLFLRAARRMGVGPAACAVVEDSAPGVAAARAAGMRAFGYAGGPPPRRTPRRPRHRRLPRHARTARPARRGVSGPGGGPRSDVVDGPRRAEALVLEPVAVGEGAAGAVLVRDEEGDRVDRGAAGEAEGVVPDRGRGGARPGGRGASGWCAGGTGGCAPAGSRRCGRSSGSTVPRGGAGSATRGSTGPWAGSRVRARPDRPGASRP</sequence>
<protein>
    <submittedName>
        <fullName evidence="6">HAD family hydrolase</fullName>
    </submittedName>
</protein>
<evidence type="ECO:0000256" key="3">
    <source>
        <dbReference type="ARBA" id="ARBA00022723"/>
    </source>
</evidence>
<dbReference type="PANTHER" id="PTHR46193">
    <property type="entry name" value="6-PHOSPHOGLUCONATE PHOSPHATASE"/>
    <property type="match status" value="1"/>
</dbReference>
<evidence type="ECO:0000256" key="5">
    <source>
        <dbReference type="SAM" id="MobiDB-lite"/>
    </source>
</evidence>
<name>A0ABW7BU72_9ACTN</name>
<evidence type="ECO:0000256" key="2">
    <source>
        <dbReference type="ARBA" id="ARBA00006171"/>
    </source>
</evidence>
<evidence type="ECO:0000313" key="6">
    <source>
        <dbReference type="EMBL" id="MFG3191059.1"/>
    </source>
</evidence>
<comment type="similarity">
    <text evidence="2">Belongs to the HAD-like hydrolase superfamily. CbbY/CbbZ/Gph/YieH family.</text>
</comment>
<dbReference type="Gene3D" id="1.10.150.240">
    <property type="entry name" value="Putative phosphatase, domain 2"/>
    <property type="match status" value="1"/>
</dbReference>
<comment type="cofactor">
    <cofactor evidence="1">
        <name>Mg(2+)</name>
        <dbReference type="ChEBI" id="CHEBI:18420"/>
    </cofactor>
</comment>
<accession>A0ABW7BU72</accession>
<dbReference type="EMBL" id="JBICZW010000011">
    <property type="protein sequence ID" value="MFG3191059.1"/>
    <property type="molecule type" value="Genomic_DNA"/>
</dbReference>
<feature type="compositionally biased region" description="Basic and acidic residues" evidence="5">
    <location>
        <begin position="352"/>
        <end position="362"/>
    </location>
</feature>
<dbReference type="RefSeq" id="WP_392883028.1">
    <property type="nucleotide sequence ID" value="NZ_JBICZW010000011.1"/>
</dbReference>
<dbReference type="PANTHER" id="PTHR46193:SF10">
    <property type="entry name" value="6-PHOSPHOGLUCONATE PHOSPHATASE"/>
    <property type="match status" value="1"/>
</dbReference>
<dbReference type="Gene3D" id="3.40.50.1000">
    <property type="entry name" value="HAD superfamily/HAD-like"/>
    <property type="match status" value="1"/>
</dbReference>
<gene>
    <name evidence="6" type="ORF">ACGFYS_19210</name>
</gene>
<keyword evidence="6" id="KW-0378">Hydrolase</keyword>
<evidence type="ECO:0000256" key="4">
    <source>
        <dbReference type="ARBA" id="ARBA00022842"/>
    </source>
</evidence>
<dbReference type="InterPro" id="IPR023214">
    <property type="entry name" value="HAD_sf"/>
</dbReference>
<evidence type="ECO:0000256" key="1">
    <source>
        <dbReference type="ARBA" id="ARBA00001946"/>
    </source>
</evidence>
<dbReference type="NCBIfam" id="TIGR01509">
    <property type="entry name" value="HAD-SF-IA-v3"/>
    <property type="match status" value="1"/>
</dbReference>
<comment type="caution">
    <text evidence="6">The sequence shown here is derived from an EMBL/GenBank/DDBJ whole genome shotgun (WGS) entry which is preliminary data.</text>
</comment>
<reference evidence="6 7" key="1">
    <citation type="submission" date="2024-10" db="EMBL/GenBank/DDBJ databases">
        <title>The Natural Products Discovery Center: Release of the First 8490 Sequenced Strains for Exploring Actinobacteria Biosynthetic Diversity.</title>
        <authorList>
            <person name="Kalkreuter E."/>
            <person name="Kautsar S.A."/>
            <person name="Yang D."/>
            <person name="Bader C.D."/>
            <person name="Teijaro C.N."/>
            <person name="Fluegel L."/>
            <person name="Davis C.M."/>
            <person name="Simpson J.R."/>
            <person name="Lauterbach L."/>
            <person name="Steele A.D."/>
            <person name="Gui C."/>
            <person name="Meng S."/>
            <person name="Li G."/>
            <person name="Viehrig K."/>
            <person name="Ye F."/>
            <person name="Su P."/>
            <person name="Kiefer A.F."/>
            <person name="Nichols A."/>
            <person name="Cepeda A.J."/>
            <person name="Yan W."/>
            <person name="Fan B."/>
            <person name="Jiang Y."/>
            <person name="Adhikari A."/>
            <person name="Zheng C.-J."/>
            <person name="Schuster L."/>
            <person name="Cowan T.M."/>
            <person name="Smanski M.J."/>
            <person name="Chevrette M.G."/>
            <person name="De Carvalho L.P.S."/>
            <person name="Shen B."/>
        </authorList>
    </citation>
    <scope>NUCLEOTIDE SEQUENCE [LARGE SCALE GENOMIC DNA]</scope>
    <source>
        <strain evidence="6 7">NPDC048229</strain>
    </source>
</reference>